<gene>
    <name evidence="9" type="ORF">MNBD_GAMMA13-1898</name>
</gene>
<name>A0A3B0ZA00_9ZZZZ</name>
<dbReference type="PANTHER" id="PTHR32438:SF5">
    <property type="entry name" value="4-ALPHA-GLUCANOTRANSFERASE DPE1, CHLOROPLASTIC_AMYLOPLASTIC"/>
    <property type="match status" value="1"/>
</dbReference>
<dbReference type="EC" id="2.4.1.25" evidence="3"/>
<protein>
    <recommendedName>
        <fullName evidence="3">4-alpha-glucanotransferase</fullName>
        <ecNumber evidence="3">2.4.1.25</ecNumber>
    </recommendedName>
    <alternativeName>
        <fullName evidence="7">Amylomaltase</fullName>
    </alternativeName>
    <alternativeName>
        <fullName evidence="8">Disproportionating enzyme</fullName>
    </alternativeName>
</protein>
<evidence type="ECO:0000256" key="4">
    <source>
        <dbReference type="ARBA" id="ARBA00022676"/>
    </source>
</evidence>
<evidence type="ECO:0000256" key="2">
    <source>
        <dbReference type="ARBA" id="ARBA00005684"/>
    </source>
</evidence>
<dbReference type="NCBIfam" id="TIGR00217">
    <property type="entry name" value="malQ"/>
    <property type="match status" value="1"/>
</dbReference>
<dbReference type="InterPro" id="IPR003385">
    <property type="entry name" value="Glyco_hydro_77"/>
</dbReference>
<evidence type="ECO:0000256" key="6">
    <source>
        <dbReference type="ARBA" id="ARBA00023277"/>
    </source>
</evidence>
<dbReference type="AlphaFoldDB" id="A0A3B0ZA00"/>
<keyword evidence="4 9" id="KW-0328">Glycosyltransferase</keyword>
<dbReference type="GO" id="GO:0005975">
    <property type="term" value="P:carbohydrate metabolic process"/>
    <property type="evidence" value="ECO:0007669"/>
    <property type="project" value="InterPro"/>
</dbReference>
<sequence>MDVFAERRAGILLHPTSLPGAVGSGDLGQEAYRFVDFLADCDVRLWQTLPLGPTHEDRSPYQCLSVHAGDYRLISLQILVEHGWLDDAELDASGDVDAQRKVRLAAAYNGFQRKAGADERTALKQFLHEHTRWLDDFALYQALRNEQSGKAWFDWAPAIRDREPEALDGERKRLAATIAQARFEQFLFYRQWKQLRQYANDRGILLFGDIPIFVAHDSADVWAHRDWFTLDDKGQLEVVAGVPPDYFSATGQRWGNPHYRWDQLKQDGFGWWLERIRSQMEIFDLVRIDHFRGFEAYWEIDARAETAVDGRWVTGPGASFFEVLRQVFGDLPLVAEDLGVITPEVTALRKQFALPGMKILQFAFDGSSNNPYLPHNHEEMSVVYTGTHDNNTTLGWYQALSDEQSATVRHYLGDLHAPMPGLLVRTALASVARLAVIPLQDIMELDGAHRMNVPGVTEGNWGWRFSWEQLHEEQKQRLREWIHLYGRAP</sequence>
<dbReference type="InterPro" id="IPR017853">
    <property type="entry name" value="GH"/>
</dbReference>
<dbReference type="EMBL" id="UOFK01000348">
    <property type="protein sequence ID" value="VAW83089.1"/>
    <property type="molecule type" value="Genomic_DNA"/>
</dbReference>
<dbReference type="NCBIfam" id="NF011080">
    <property type="entry name" value="PRK14508.1-3"/>
    <property type="match status" value="1"/>
</dbReference>
<comment type="similarity">
    <text evidence="2">Belongs to the disproportionating enzyme family.</text>
</comment>
<dbReference type="GO" id="GO:0004134">
    <property type="term" value="F:4-alpha-glucanotransferase activity"/>
    <property type="evidence" value="ECO:0007669"/>
    <property type="project" value="UniProtKB-EC"/>
</dbReference>
<evidence type="ECO:0000256" key="3">
    <source>
        <dbReference type="ARBA" id="ARBA00012560"/>
    </source>
</evidence>
<evidence type="ECO:0000256" key="1">
    <source>
        <dbReference type="ARBA" id="ARBA00000439"/>
    </source>
</evidence>
<evidence type="ECO:0000256" key="8">
    <source>
        <dbReference type="ARBA" id="ARBA00031501"/>
    </source>
</evidence>
<dbReference type="Gene3D" id="3.20.20.80">
    <property type="entry name" value="Glycosidases"/>
    <property type="match status" value="1"/>
</dbReference>
<dbReference type="SUPFAM" id="SSF51445">
    <property type="entry name" value="(Trans)glycosidases"/>
    <property type="match status" value="1"/>
</dbReference>
<keyword evidence="6" id="KW-0119">Carbohydrate metabolism</keyword>
<evidence type="ECO:0000256" key="7">
    <source>
        <dbReference type="ARBA" id="ARBA00031423"/>
    </source>
</evidence>
<evidence type="ECO:0000256" key="5">
    <source>
        <dbReference type="ARBA" id="ARBA00022679"/>
    </source>
</evidence>
<evidence type="ECO:0000313" key="9">
    <source>
        <dbReference type="EMBL" id="VAW83089.1"/>
    </source>
</evidence>
<organism evidence="9">
    <name type="scientific">hydrothermal vent metagenome</name>
    <dbReference type="NCBI Taxonomy" id="652676"/>
    <lineage>
        <taxon>unclassified sequences</taxon>
        <taxon>metagenomes</taxon>
        <taxon>ecological metagenomes</taxon>
    </lineage>
</organism>
<comment type="catalytic activity">
    <reaction evidence="1">
        <text>Transfers a segment of a (1-&gt;4)-alpha-D-glucan to a new position in an acceptor, which may be glucose or a (1-&gt;4)-alpha-D-glucan.</text>
        <dbReference type="EC" id="2.4.1.25"/>
    </reaction>
</comment>
<dbReference type="PANTHER" id="PTHR32438">
    <property type="entry name" value="4-ALPHA-GLUCANOTRANSFERASE DPE1, CHLOROPLASTIC/AMYLOPLASTIC"/>
    <property type="match status" value="1"/>
</dbReference>
<proteinExistence type="inferred from homology"/>
<keyword evidence="5 9" id="KW-0808">Transferase</keyword>
<accession>A0A3B0ZA00</accession>
<reference evidence="9" key="1">
    <citation type="submission" date="2018-06" db="EMBL/GenBank/DDBJ databases">
        <authorList>
            <person name="Zhirakovskaya E."/>
        </authorList>
    </citation>
    <scope>NUCLEOTIDE SEQUENCE</scope>
</reference>
<dbReference type="Pfam" id="PF02446">
    <property type="entry name" value="Glyco_hydro_77"/>
    <property type="match status" value="1"/>
</dbReference>